<accession>A0A6G5A0U3</accession>
<dbReference type="AlphaFoldDB" id="A0A6G5A0U3"/>
<protein>
    <submittedName>
        <fullName evidence="2">Putative secreted protein</fullName>
    </submittedName>
</protein>
<reference evidence="2" key="1">
    <citation type="submission" date="2020-03" db="EMBL/GenBank/DDBJ databases">
        <title>A transcriptome and proteome of the tick Rhipicephalus microplus shaped by the genetic composition of its hosts and developmental stage.</title>
        <authorList>
            <person name="Garcia G.R."/>
            <person name="Ribeiro J.M.C."/>
            <person name="Maruyama S.R."/>
            <person name="Gardinasse L.G."/>
            <person name="Nelson K."/>
            <person name="Ferreira B.R."/>
            <person name="Andrade T.G."/>
            <person name="Santos I.K.F.M."/>
        </authorList>
    </citation>
    <scope>NUCLEOTIDE SEQUENCE</scope>
    <source>
        <strain evidence="2">NSGR</strain>
        <tissue evidence="2">Salivary glands</tissue>
    </source>
</reference>
<proteinExistence type="predicted"/>
<feature type="signal peptide" evidence="1">
    <location>
        <begin position="1"/>
        <end position="24"/>
    </location>
</feature>
<evidence type="ECO:0000256" key="1">
    <source>
        <dbReference type="SAM" id="SignalP"/>
    </source>
</evidence>
<evidence type="ECO:0000313" key="2">
    <source>
        <dbReference type="EMBL" id="NIE44632.1"/>
    </source>
</evidence>
<name>A0A6G5A0U3_RHIMP</name>
<feature type="chain" id="PRO_5026306033" evidence="1">
    <location>
        <begin position="25"/>
        <end position="108"/>
    </location>
</feature>
<keyword evidence="1" id="KW-0732">Signal</keyword>
<organism evidence="2">
    <name type="scientific">Rhipicephalus microplus</name>
    <name type="common">Cattle tick</name>
    <name type="synonym">Boophilus microplus</name>
    <dbReference type="NCBI Taxonomy" id="6941"/>
    <lineage>
        <taxon>Eukaryota</taxon>
        <taxon>Metazoa</taxon>
        <taxon>Ecdysozoa</taxon>
        <taxon>Arthropoda</taxon>
        <taxon>Chelicerata</taxon>
        <taxon>Arachnida</taxon>
        <taxon>Acari</taxon>
        <taxon>Parasitiformes</taxon>
        <taxon>Ixodida</taxon>
        <taxon>Ixodoidea</taxon>
        <taxon>Ixodidae</taxon>
        <taxon>Rhipicephalinae</taxon>
        <taxon>Rhipicephalus</taxon>
        <taxon>Boophilus</taxon>
    </lineage>
</organism>
<sequence length="108" mass="12366">MCVGCILLCIVSLFPFTGVEICHASCKWKRECLKYCKSTHCSLGVDCESKWFLITNFLGFLTNIEIHLFESLLCTKHMWFDECAASNFHLILTPAKPQLRSKDNESRA</sequence>
<dbReference type="EMBL" id="GIKN01002359">
    <property type="protein sequence ID" value="NIE44632.1"/>
    <property type="molecule type" value="Transcribed_RNA"/>
</dbReference>